<dbReference type="CDD" id="cd11046">
    <property type="entry name" value="CYP97"/>
    <property type="match status" value="1"/>
</dbReference>
<evidence type="ECO:0000256" key="1">
    <source>
        <dbReference type="ARBA" id="ARBA00010617"/>
    </source>
</evidence>
<feature type="compositionally biased region" description="Polar residues" evidence="4">
    <location>
        <begin position="1"/>
        <end position="17"/>
    </location>
</feature>
<proteinExistence type="inferred from homology"/>
<dbReference type="GO" id="GO:0004497">
    <property type="term" value="F:monooxygenase activity"/>
    <property type="evidence" value="ECO:0007669"/>
    <property type="project" value="UniProtKB-KW"/>
</dbReference>
<feature type="binding site" description="axial binding residue" evidence="2">
    <location>
        <position position="510"/>
    </location>
    <ligand>
        <name>heme</name>
        <dbReference type="ChEBI" id="CHEBI:30413"/>
    </ligand>
    <ligandPart>
        <name>Fe</name>
        <dbReference type="ChEBI" id="CHEBI:18248"/>
    </ligandPart>
</feature>
<dbReference type="InterPro" id="IPR001128">
    <property type="entry name" value="Cyt_P450"/>
</dbReference>
<sequence length="576" mass="62950">MSLLQQRSLSNTRSTGSRPVLQGASPCRVVSSRASTRTQIKRSIAARASDDEDSGPVGGKNIDAAGAGASSISPAWLTQLSLLWSGKGNIPVADAKPEDIQDLLGGALFKALYKWFTESGPVYLLPTGPVSSFLVISDPAAAKHVLRGTDSSTTVYDKGLVAEVSQFLFGEGFAVAGGEQWRARRRAVSPSLHRAYLEEMLSRVFGPSSLHLADKLAAAAASGTSVNMEACFSQLTLDIIGKAVFNYDFDALNRDSPLIQAVYTSLKETEQRATDLLPLWKFPILAPLIPRQRKALAAVELIRETTTTLIRKCKEMVDEEEMAAAAAASAAGEEYMNQGDPSVLRFLIAAREEVDSTQLRDDLLSMLVAGHETTGSALTWTLYLLAQNPEQMRKAQEEVDRVLGSGTMPTMQQYAELKYTLRCVNESMRLYPHPPVLLRRARQPDVLPGGYEVVKGQDVMISVYNIHHSPQVWEDPEAFLPERFPLDQPMPTEQNTDYRYIPFSGGPRKCVGDQFALMEAVVALAVLLKRFEFSLVPGQTINMTTGATIHTTDGLYMNVKERQAVKQQQPAAAVVA</sequence>
<dbReference type="Pfam" id="PF00067">
    <property type="entry name" value="p450"/>
    <property type="match status" value="1"/>
</dbReference>
<accession>A0A383VQA8</accession>
<dbReference type="PROSITE" id="PS00086">
    <property type="entry name" value="CYTOCHROME_P450"/>
    <property type="match status" value="1"/>
</dbReference>
<dbReference type="Proteomes" id="UP000256970">
    <property type="component" value="Unassembled WGS sequence"/>
</dbReference>
<keyword evidence="2 3" id="KW-0349">Heme</keyword>
<evidence type="ECO:0000256" key="3">
    <source>
        <dbReference type="RuleBase" id="RU000461"/>
    </source>
</evidence>
<dbReference type="PANTHER" id="PTHR24291:SF134">
    <property type="entry name" value="CAROTENE EPSILON-MONOOXYGENASE, CHLOROPLASTIC"/>
    <property type="match status" value="1"/>
</dbReference>
<dbReference type="PRINTS" id="PR00385">
    <property type="entry name" value="P450"/>
</dbReference>
<dbReference type="InterPro" id="IPR017972">
    <property type="entry name" value="Cyt_P450_CS"/>
</dbReference>
<comment type="similarity">
    <text evidence="1 3">Belongs to the cytochrome P450 family.</text>
</comment>
<evidence type="ECO:0008006" key="7">
    <source>
        <dbReference type="Google" id="ProtNLM"/>
    </source>
</evidence>
<dbReference type="InterPro" id="IPR050196">
    <property type="entry name" value="Cytochrome_P450_Monoox"/>
</dbReference>
<keyword evidence="6" id="KW-1185">Reference proteome</keyword>
<keyword evidence="2 3" id="KW-0479">Metal-binding</keyword>
<dbReference type="SUPFAM" id="SSF48264">
    <property type="entry name" value="Cytochrome P450"/>
    <property type="match status" value="1"/>
</dbReference>
<protein>
    <recommendedName>
        <fullName evidence="7">Cytochrome P450</fullName>
    </recommendedName>
</protein>
<dbReference type="PRINTS" id="PR00463">
    <property type="entry name" value="EP450I"/>
</dbReference>
<keyword evidence="3" id="KW-0503">Monooxygenase</keyword>
<dbReference type="GO" id="GO:0020037">
    <property type="term" value="F:heme binding"/>
    <property type="evidence" value="ECO:0007669"/>
    <property type="project" value="InterPro"/>
</dbReference>
<dbReference type="STRING" id="3088.A0A383VQA8"/>
<name>A0A383VQA8_TETOB</name>
<dbReference type="AlphaFoldDB" id="A0A383VQA8"/>
<dbReference type="EMBL" id="FNXT01000808">
    <property type="protein sequence ID" value="SZX67705.1"/>
    <property type="molecule type" value="Genomic_DNA"/>
</dbReference>
<dbReference type="InterPro" id="IPR002401">
    <property type="entry name" value="Cyt_P450_E_grp-I"/>
</dbReference>
<dbReference type="GO" id="GO:0009507">
    <property type="term" value="C:chloroplast"/>
    <property type="evidence" value="ECO:0007669"/>
    <property type="project" value="TreeGrafter"/>
</dbReference>
<dbReference type="GO" id="GO:0005506">
    <property type="term" value="F:iron ion binding"/>
    <property type="evidence" value="ECO:0007669"/>
    <property type="project" value="InterPro"/>
</dbReference>
<reference evidence="5 6" key="1">
    <citation type="submission" date="2016-10" db="EMBL/GenBank/DDBJ databases">
        <authorList>
            <person name="Cai Z."/>
        </authorList>
    </citation>
    <scope>NUCLEOTIDE SEQUENCE [LARGE SCALE GENOMIC DNA]</scope>
</reference>
<keyword evidence="3" id="KW-0560">Oxidoreductase</keyword>
<dbReference type="GO" id="GO:0016705">
    <property type="term" value="F:oxidoreductase activity, acting on paired donors, with incorporation or reduction of molecular oxygen"/>
    <property type="evidence" value="ECO:0007669"/>
    <property type="project" value="InterPro"/>
</dbReference>
<evidence type="ECO:0000256" key="4">
    <source>
        <dbReference type="SAM" id="MobiDB-lite"/>
    </source>
</evidence>
<feature type="region of interest" description="Disordered" evidence="4">
    <location>
        <begin position="1"/>
        <end position="62"/>
    </location>
</feature>
<gene>
    <name evidence="5" type="ORF">BQ4739_LOCUS8069</name>
</gene>
<dbReference type="InterPro" id="IPR036396">
    <property type="entry name" value="Cyt_P450_sf"/>
</dbReference>
<comment type="cofactor">
    <cofactor evidence="2">
        <name>heme</name>
        <dbReference type="ChEBI" id="CHEBI:30413"/>
    </cofactor>
</comment>
<keyword evidence="2 3" id="KW-0408">Iron</keyword>
<evidence type="ECO:0000256" key="2">
    <source>
        <dbReference type="PIRSR" id="PIRSR602401-1"/>
    </source>
</evidence>
<dbReference type="Gene3D" id="1.10.630.10">
    <property type="entry name" value="Cytochrome P450"/>
    <property type="match status" value="1"/>
</dbReference>
<organism evidence="5 6">
    <name type="scientific">Tetradesmus obliquus</name>
    <name type="common">Green alga</name>
    <name type="synonym">Acutodesmus obliquus</name>
    <dbReference type="NCBI Taxonomy" id="3088"/>
    <lineage>
        <taxon>Eukaryota</taxon>
        <taxon>Viridiplantae</taxon>
        <taxon>Chlorophyta</taxon>
        <taxon>core chlorophytes</taxon>
        <taxon>Chlorophyceae</taxon>
        <taxon>CS clade</taxon>
        <taxon>Sphaeropleales</taxon>
        <taxon>Scenedesmaceae</taxon>
        <taxon>Tetradesmus</taxon>
    </lineage>
</organism>
<evidence type="ECO:0000313" key="5">
    <source>
        <dbReference type="EMBL" id="SZX67705.1"/>
    </source>
</evidence>
<evidence type="ECO:0000313" key="6">
    <source>
        <dbReference type="Proteomes" id="UP000256970"/>
    </source>
</evidence>
<dbReference type="PANTHER" id="PTHR24291">
    <property type="entry name" value="CYTOCHROME P450 FAMILY 4"/>
    <property type="match status" value="1"/>
</dbReference>